<dbReference type="EMBL" id="LJIW01000001">
    <property type="protein sequence ID" value="PNG98384.1"/>
    <property type="molecule type" value="Genomic_DNA"/>
</dbReference>
<dbReference type="InterPro" id="IPR036291">
    <property type="entry name" value="NAD(P)-bd_dom_sf"/>
</dbReference>
<dbReference type="GeneID" id="303175907"/>
<dbReference type="GO" id="GO:0005737">
    <property type="term" value="C:cytoplasm"/>
    <property type="evidence" value="ECO:0007669"/>
    <property type="project" value="TreeGrafter"/>
</dbReference>
<dbReference type="KEGG" id="smal:SMALA_3635"/>
<dbReference type="Gene3D" id="3.40.50.720">
    <property type="entry name" value="NAD(P)-binding Rossmann-like Domain"/>
    <property type="match status" value="1"/>
</dbReference>
<dbReference type="PANTHER" id="PTHR13812">
    <property type="entry name" value="KETIMINE REDUCTASE MU-CRYSTALLIN"/>
    <property type="match status" value="1"/>
</dbReference>
<dbReference type="InterPro" id="IPR003462">
    <property type="entry name" value="ODC_Mu_crystall"/>
</dbReference>
<evidence type="ECO:0000313" key="1">
    <source>
        <dbReference type="EMBL" id="PNG98384.1"/>
    </source>
</evidence>
<accession>A0A291SSJ8</accession>
<dbReference type="Pfam" id="PF02423">
    <property type="entry name" value="OCD_Mu_crystall"/>
    <property type="match status" value="1"/>
</dbReference>
<dbReference type="Gene3D" id="3.30.1780.10">
    <property type="entry name" value="ornithine cyclodeaminase, domain 1"/>
    <property type="match status" value="1"/>
</dbReference>
<comment type="caution">
    <text evidence="1">The sequence shown here is derived from an EMBL/GenBank/DDBJ whole genome shotgun (WGS) entry which is preliminary data.</text>
</comment>
<gene>
    <name evidence="1" type="ORF">SMF913_14409</name>
</gene>
<name>A0A291SSJ8_STRMQ</name>
<dbReference type="RefSeq" id="WP_069860939.1">
    <property type="nucleotide sequence ID" value="NZ_BAAAHF010000002.1"/>
</dbReference>
<keyword evidence="2" id="KW-1185">Reference proteome</keyword>
<protein>
    <submittedName>
        <fullName evidence="1">Uncharacterized protein</fullName>
    </submittedName>
</protein>
<evidence type="ECO:0000313" key="2">
    <source>
        <dbReference type="Proteomes" id="UP000236520"/>
    </source>
</evidence>
<dbReference type="PANTHER" id="PTHR13812:SF19">
    <property type="entry name" value="KETIMINE REDUCTASE MU-CRYSTALLIN"/>
    <property type="match status" value="1"/>
</dbReference>
<proteinExistence type="predicted"/>
<dbReference type="AlphaFoldDB" id="A0A291SSJ8"/>
<dbReference type="PIRSF" id="PIRSF001439">
    <property type="entry name" value="CryM"/>
    <property type="match status" value="1"/>
</dbReference>
<sequence length="359" mass="39609">MRILSNDDIQKVLTAEECLDTLATAYRELSRGQGANRPRNHTYFPVKDDRWPGFGFRFKSQEGGNVSSGVWALRITSDMAGVETLPSGVQRRRLIPAAPGKRYVGLVTLYSLTTLEPLAILHDSFVQKMRVGATSALGIRELSREDATVAGMFGSGWQAEAHLETLLLVRPGIEEVRVYSPTPENRERFAATWSERTGRRIVPVSDRRDAVSGCQIVTCATAAMDPCFDGAWLDPGTHVTAITSPDGTATRRELDDTTFDRADRITVLSREQVHHDKQFDILGPVERGRLAWDDIRELGELLLGDAPGRTSPDDITVFANNTGMGVQFAAVCARALELAEREGLGHEVPTDWFLEETSP</sequence>
<dbReference type="SUPFAM" id="SSF51735">
    <property type="entry name" value="NAD(P)-binding Rossmann-fold domains"/>
    <property type="match status" value="1"/>
</dbReference>
<dbReference type="InterPro" id="IPR023401">
    <property type="entry name" value="ODC_N"/>
</dbReference>
<reference evidence="1 2" key="1">
    <citation type="submission" date="2015-09" db="EMBL/GenBank/DDBJ databases">
        <title>Genome sequence, genome mining and natural product profiling of a biocontrol bacterium Streptomyces malaysiensis F913.</title>
        <authorList>
            <person name="Xu Y."/>
            <person name="Wei J."/>
            <person name="Xie J."/>
            <person name="Li T."/>
            <person name="Zhou Z."/>
        </authorList>
    </citation>
    <scope>NUCLEOTIDE SEQUENCE [LARGE SCALE GENOMIC DNA]</scope>
    <source>
        <strain evidence="1 2">F913</strain>
    </source>
</reference>
<dbReference type="Proteomes" id="UP000236520">
    <property type="component" value="Unassembled WGS sequence"/>
</dbReference>
<organism evidence="1 2">
    <name type="scientific">Streptomyces malaysiensis</name>
    <dbReference type="NCBI Taxonomy" id="92644"/>
    <lineage>
        <taxon>Bacteria</taxon>
        <taxon>Bacillati</taxon>
        <taxon>Actinomycetota</taxon>
        <taxon>Actinomycetes</taxon>
        <taxon>Kitasatosporales</taxon>
        <taxon>Streptomycetaceae</taxon>
        <taxon>Streptomyces</taxon>
        <taxon>Streptomyces violaceusniger group</taxon>
    </lineage>
</organism>